<dbReference type="Proteomes" id="UP000259328">
    <property type="component" value="Chromosome"/>
</dbReference>
<evidence type="ECO:0000313" key="1">
    <source>
        <dbReference type="EMBL" id="SYV92533.1"/>
    </source>
</evidence>
<organism evidence="1 2">
    <name type="scientific">Mycoplasmopsis synoviae</name>
    <name type="common">Mycoplasma synoviae</name>
    <dbReference type="NCBI Taxonomy" id="2109"/>
    <lineage>
        <taxon>Bacteria</taxon>
        <taxon>Bacillati</taxon>
        <taxon>Mycoplasmatota</taxon>
        <taxon>Mycoplasmoidales</taxon>
        <taxon>Metamycoplasmataceae</taxon>
        <taxon>Mycoplasmopsis</taxon>
    </lineage>
</organism>
<sequence length="59" mass="6566">MDQFLTDAENLFKSKSQAFVDYISDDSKATEGGQQSYTTVTDLLKAVTDLINQTNTTQQ</sequence>
<gene>
    <name evidence="1" type="ORF">NCTC10124_00257</name>
</gene>
<name>A0A3B0PSG3_MYCSY</name>
<protein>
    <submittedName>
        <fullName evidence="1">Uncharacterized protein</fullName>
    </submittedName>
</protein>
<evidence type="ECO:0000313" key="2">
    <source>
        <dbReference type="Proteomes" id="UP000259328"/>
    </source>
</evidence>
<reference evidence="2" key="1">
    <citation type="submission" date="2018-06" db="EMBL/GenBank/DDBJ databases">
        <authorList>
            <consortium name="Pathogen Informatics"/>
        </authorList>
    </citation>
    <scope>NUCLEOTIDE SEQUENCE [LARGE SCALE GENOMIC DNA]</scope>
    <source>
        <strain evidence="2">NCTC10124</strain>
    </source>
</reference>
<dbReference type="EMBL" id="LS991953">
    <property type="protein sequence ID" value="SYV92533.1"/>
    <property type="molecule type" value="Genomic_DNA"/>
</dbReference>
<proteinExistence type="predicted"/>
<accession>A0A3B0PSG3</accession>
<dbReference type="AlphaFoldDB" id="A0A3B0PSG3"/>